<gene>
    <name evidence="1" type="ORF">HNR51_001355</name>
</gene>
<protein>
    <submittedName>
        <fullName evidence="1">Uncharacterized protein</fullName>
    </submittedName>
</protein>
<dbReference type="AlphaFoldDB" id="A0AA40VBC1"/>
<accession>A0AA40VBC1</accession>
<proteinExistence type="predicted"/>
<evidence type="ECO:0000313" key="2">
    <source>
        <dbReference type="Proteomes" id="UP000543554"/>
    </source>
</evidence>
<keyword evidence="2" id="KW-1185">Reference proteome</keyword>
<comment type="caution">
    <text evidence="1">The sequence shown here is derived from an EMBL/GenBank/DDBJ whole genome shotgun (WGS) entry which is preliminary data.</text>
</comment>
<evidence type="ECO:0000313" key="1">
    <source>
        <dbReference type="EMBL" id="MBA8912287.1"/>
    </source>
</evidence>
<sequence>MRGAVVLGIAILSAASWHSAAEARGGRGGGGYGVGTVVRVGGYVNSRGTYVAPHYRTKADGILSNNLSYRGGSSSYTYRGSVPVASADPLDVPAATVASLSQPTAPRVKMPWCSDGTIISGFCVLN</sequence>
<dbReference type="RefSeq" id="WP_182554397.1">
    <property type="nucleotide sequence ID" value="NZ_BPRF01000012.1"/>
</dbReference>
<dbReference type="EMBL" id="JACJIB010000002">
    <property type="protein sequence ID" value="MBA8912287.1"/>
    <property type="molecule type" value="Genomic_DNA"/>
</dbReference>
<dbReference type="Proteomes" id="UP000543554">
    <property type="component" value="Unassembled WGS sequence"/>
</dbReference>
<reference evidence="1 2" key="1">
    <citation type="submission" date="2020-08" db="EMBL/GenBank/DDBJ databases">
        <title>Genomic Encyclopedia of Type Strains, Phase IV (KMG-IV): sequencing the most valuable type-strain genomes for metagenomic binning, comparative biology and taxonomic classification.</title>
        <authorList>
            <person name="Goeker M."/>
        </authorList>
    </citation>
    <scope>NUCLEOTIDE SEQUENCE [LARGE SCALE GENOMIC DNA]</scope>
    <source>
        <strain evidence="1 2">DSM 11490</strain>
    </source>
</reference>
<organism evidence="1 2">
    <name type="scientific">Methylorubrum thiocyanatum</name>
    <dbReference type="NCBI Taxonomy" id="47958"/>
    <lineage>
        <taxon>Bacteria</taxon>
        <taxon>Pseudomonadati</taxon>
        <taxon>Pseudomonadota</taxon>
        <taxon>Alphaproteobacteria</taxon>
        <taxon>Hyphomicrobiales</taxon>
        <taxon>Methylobacteriaceae</taxon>
        <taxon>Methylorubrum</taxon>
    </lineage>
</organism>
<name>A0AA40VBC1_9HYPH</name>